<dbReference type="Pfam" id="PF13905">
    <property type="entry name" value="Thioredoxin_8"/>
    <property type="match status" value="1"/>
</dbReference>
<gene>
    <name evidence="3" type="ORF">FGO68_gene13011</name>
</gene>
<dbReference type="AlphaFoldDB" id="A0A8J8NDU3"/>
<dbReference type="PROSITE" id="PS51352">
    <property type="entry name" value="THIOREDOXIN_2"/>
    <property type="match status" value="1"/>
</dbReference>
<dbReference type="PANTHER" id="PTHR46472">
    <property type="entry name" value="NUCLEOREDOXIN"/>
    <property type="match status" value="1"/>
</dbReference>
<evidence type="ECO:0000313" key="3">
    <source>
        <dbReference type="EMBL" id="TNV73137.1"/>
    </source>
</evidence>
<organism evidence="3 4">
    <name type="scientific">Halteria grandinella</name>
    <dbReference type="NCBI Taxonomy" id="5974"/>
    <lineage>
        <taxon>Eukaryota</taxon>
        <taxon>Sar</taxon>
        <taxon>Alveolata</taxon>
        <taxon>Ciliophora</taxon>
        <taxon>Intramacronucleata</taxon>
        <taxon>Spirotrichea</taxon>
        <taxon>Stichotrichia</taxon>
        <taxon>Sporadotrichida</taxon>
        <taxon>Halteriidae</taxon>
        <taxon>Halteria</taxon>
    </lineage>
</organism>
<dbReference type="GO" id="GO:0030178">
    <property type="term" value="P:negative regulation of Wnt signaling pathway"/>
    <property type="evidence" value="ECO:0007669"/>
    <property type="project" value="TreeGrafter"/>
</dbReference>
<dbReference type="OrthoDB" id="306258at2759"/>
<name>A0A8J8NDU3_HALGN</name>
<evidence type="ECO:0000259" key="2">
    <source>
        <dbReference type="PROSITE" id="PS51352"/>
    </source>
</evidence>
<feature type="coiled-coil region" evidence="1">
    <location>
        <begin position="184"/>
        <end position="211"/>
    </location>
</feature>
<dbReference type="EMBL" id="RRYP01019756">
    <property type="protein sequence ID" value="TNV73137.1"/>
    <property type="molecule type" value="Genomic_DNA"/>
</dbReference>
<dbReference type="GO" id="GO:0005634">
    <property type="term" value="C:nucleus"/>
    <property type="evidence" value="ECO:0007669"/>
    <property type="project" value="TreeGrafter"/>
</dbReference>
<keyword evidence="4" id="KW-1185">Reference proteome</keyword>
<dbReference type="InterPro" id="IPR036249">
    <property type="entry name" value="Thioredoxin-like_sf"/>
</dbReference>
<evidence type="ECO:0000313" key="4">
    <source>
        <dbReference type="Proteomes" id="UP000785679"/>
    </source>
</evidence>
<sequence length="225" mass="25740">MDQPNNDPSLIFAHPGSIEALVGTTLLKKKGHSEKDRETLYHVEECSPDDFKHTHKYLAILFSAHWCAPCKTFLSMLKEFYSEVNIDSKQCEVLFVSLDRSEDEYKQYYATMPWLAVPYSDGARAQALRQRYRVNGIPQLVVVKSEDGALVTLKGRKDLHEQGVKTIADWNKTVELNMERDEARRVEEAELEALRLKLTQLQLEKTMALQQQQTESAVVIGAQLQ</sequence>
<dbReference type="PANTHER" id="PTHR46472:SF1">
    <property type="entry name" value="NUCLEOREDOXIN"/>
    <property type="match status" value="1"/>
</dbReference>
<dbReference type="InterPro" id="IPR012336">
    <property type="entry name" value="Thioredoxin-like_fold"/>
</dbReference>
<evidence type="ECO:0000256" key="1">
    <source>
        <dbReference type="SAM" id="Coils"/>
    </source>
</evidence>
<keyword evidence="1" id="KW-0175">Coiled coil</keyword>
<dbReference type="InterPro" id="IPR013766">
    <property type="entry name" value="Thioredoxin_domain"/>
</dbReference>
<proteinExistence type="predicted"/>
<dbReference type="Proteomes" id="UP000785679">
    <property type="component" value="Unassembled WGS sequence"/>
</dbReference>
<reference evidence="3" key="1">
    <citation type="submission" date="2019-06" db="EMBL/GenBank/DDBJ databases">
        <authorList>
            <person name="Zheng W."/>
        </authorList>
    </citation>
    <scope>NUCLEOTIDE SEQUENCE</scope>
    <source>
        <strain evidence="3">QDHG01</strain>
    </source>
</reference>
<comment type="caution">
    <text evidence="3">The sequence shown here is derived from an EMBL/GenBank/DDBJ whole genome shotgun (WGS) entry which is preliminary data.</text>
</comment>
<feature type="domain" description="Thioredoxin" evidence="2">
    <location>
        <begin position="20"/>
        <end position="169"/>
    </location>
</feature>
<accession>A0A8J8NDU3</accession>
<dbReference type="Gene3D" id="3.40.30.10">
    <property type="entry name" value="Glutaredoxin"/>
    <property type="match status" value="1"/>
</dbReference>
<protein>
    <recommendedName>
        <fullName evidence="2">Thioredoxin domain-containing protein</fullName>
    </recommendedName>
</protein>
<dbReference type="GO" id="GO:0004791">
    <property type="term" value="F:thioredoxin-disulfide reductase (NADPH) activity"/>
    <property type="evidence" value="ECO:0007669"/>
    <property type="project" value="TreeGrafter"/>
</dbReference>
<dbReference type="GO" id="GO:0031397">
    <property type="term" value="P:negative regulation of protein ubiquitination"/>
    <property type="evidence" value="ECO:0007669"/>
    <property type="project" value="TreeGrafter"/>
</dbReference>
<dbReference type="SUPFAM" id="SSF52833">
    <property type="entry name" value="Thioredoxin-like"/>
    <property type="match status" value="1"/>
</dbReference>